<dbReference type="Gene3D" id="3.20.20.150">
    <property type="entry name" value="Divalent-metal-dependent TIM barrel enzymes"/>
    <property type="match status" value="1"/>
</dbReference>
<dbReference type="GO" id="GO:0016853">
    <property type="term" value="F:isomerase activity"/>
    <property type="evidence" value="ECO:0007669"/>
    <property type="project" value="UniProtKB-KW"/>
</dbReference>
<dbReference type="PANTHER" id="PTHR43489">
    <property type="entry name" value="ISOMERASE"/>
    <property type="match status" value="1"/>
</dbReference>
<evidence type="ECO:0000256" key="2">
    <source>
        <dbReference type="SAM" id="SignalP"/>
    </source>
</evidence>
<dbReference type="AlphaFoldDB" id="B1ZYT4"/>
<dbReference type="PROSITE" id="PS51318">
    <property type="entry name" value="TAT"/>
    <property type="match status" value="1"/>
</dbReference>
<feature type="signal peptide" evidence="2">
    <location>
        <begin position="1"/>
        <end position="33"/>
    </location>
</feature>
<gene>
    <name evidence="4" type="ordered locus">Oter_2976</name>
</gene>
<proteinExistence type="predicted"/>
<dbReference type="InterPro" id="IPR006311">
    <property type="entry name" value="TAT_signal"/>
</dbReference>
<dbReference type="InterPro" id="IPR050417">
    <property type="entry name" value="Sugar_Epim/Isomerase"/>
</dbReference>
<accession>B1ZYT4</accession>
<sequence>MNPTASFTRRQILKTLGTVTLLATSGLSGPARAAEAEGAPAAGRKGRIKQGITRGCLRGIASLDEMAAICAELGIAGIDFVAPKDFPVLQKHGLICPCVHSGKLTEGLNNPAHHAASLASLRQAIDDAAAAGYPNVLCFSGNRAGIDDETGLRACTRALEQVIGLAEQKGVTICMELLNSKRDHRDYQCDRTAWGVELCKRVNSPRFKLLYDIYHMQIMEGDVISTFRTNVRYIGHVHTAGVPGRNEIDETQELYYPAIIRAIAESGYAGYVSHEYGPKRNPVESLRRAVELCDV</sequence>
<organism evidence="4 5">
    <name type="scientific">Opitutus terrae (strain DSM 11246 / JCM 15787 / PB90-1)</name>
    <dbReference type="NCBI Taxonomy" id="452637"/>
    <lineage>
        <taxon>Bacteria</taxon>
        <taxon>Pseudomonadati</taxon>
        <taxon>Verrucomicrobiota</taxon>
        <taxon>Opitutia</taxon>
        <taxon>Opitutales</taxon>
        <taxon>Opitutaceae</taxon>
        <taxon>Opitutus</taxon>
    </lineage>
</organism>
<feature type="domain" description="Xylose isomerase-like TIM barrel" evidence="3">
    <location>
        <begin position="88"/>
        <end position="290"/>
    </location>
</feature>
<dbReference type="HOGENOM" id="CLU_050006_3_0_0"/>
<evidence type="ECO:0000313" key="5">
    <source>
        <dbReference type="Proteomes" id="UP000007013"/>
    </source>
</evidence>
<keyword evidence="5" id="KW-1185">Reference proteome</keyword>
<evidence type="ECO:0000259" key="3">
    <source>
        <dbReference type="Pfam" id="PF01261"/>
    </source>
</evidence>
<dbReference type="STRING" id="452637.Oter_2976"/>
<dbReference type="RefSeq" id="WP_012375792.1">
    <property type="nucleotide sequence ID" value="NC_010571.1"/>
</dbReference>
<dbReference type="KEGG" id="ote:Oter_2976"/>
<dbReference type="PANTHER" id="PTHR43489:SF3">
    <property type="entry name" value="XYLOSE ISOMERASE DOMAIN PROTEIN TIM BARREL"/>
    <property type="match status" value="1"/>
</dbReference>
<keyword evidence="2" id="KW-0732">Signal</keyword>
<dbReference type="SUPFAM" id="SSF51658">
    <property type="entry name" value="Xylose isomerase-like"/>
    <property type="match status" value="1"/>
</dbReference>
<dbReference type="OrthoDB" id="9786584at2"/>
<evidence type="ECO:0000256" key="1">
    <source>
        <dbReference type="ARBA" id="ARBA00023235"/>
    </source>
</evidence>
<feature type="chain" id="PRO_5002772258" evidence="2">
    <location>
        <begin position="34"/>
        <end position="295"/>
    </location>
</feature>
<dbReference type="eggNOG" id="COG3622">
    <property type="taxonomic scope" value="Bacteria"/>
</dbReference>
<dbReference type="Proteomes" id="UP000007013">
    <property type="component" value="Chromosome"/>
</dbReference>
<name>B1ZYT4_OPITP</name>
<dbReference type="Pfam" id="PF01261">
    <property type="entry name" value="AP_endonuc_2"/>
    <property type="match status" value="1"/>
</dbReference>
<keyword evidence="1 4" id="KW-0413">Isomerase</keyword>
<reference evidence="4 5" key="1">
    <citation type="journal article" date="2011" name="J. Bacteriol.">
        <title>Genome sequence of the verrucomicrobium Opitutus terrae PB90-1, an abundant inhabitant of rice paddy soil ecosystems.</title>
        <authorList>
            <person name="van Passel M.W."/>
            <person name="Kant R."/>
            <person name="Palva A."/>
            <person name="Copeland A."/>
            <person name="Lucas S."/>
            <person name="Lapidus A."/>
            <person name="Glavina del Rio T."/>
            <person name="Pitluck S."/>
            <person name="Goltsman E."/>
            <person name="Clum A."/>
            <person name="Sun H."/>
            <person name="Schmutz J."/>
            <person name="Larimer F.W."/>
            <person name="Land M.L."/>
            <person name="Hauser L."/>
            <person name="Kyrpides N."/>
            <person name="Mikhailova N."/>
            <person name="Richardson P.P."/>
            <person name="Janssen P.H."/>
            <person name="de Vos W.M."/>
            <person name="Smidt H."/>
        </authorList>
    </citation>
    <scope>NUCLEOTIDE SEQUENCE [LARGE SCALE GENOMIC DNA]</scope>
    <source>
        <strain evidence="5">DSM 11246 / JCM 15787 / PB90-1</strain>
    </source>
</reference>
<protein>
    <submittedName>
        <fullName evidence="4">Xylose isomerase domain protein TIM barrel</fullName>
    </submittedName>
</protein>
<dbReference type="EMBL" id="CP001032">
    <property type="protein sequence ID" value="ACB76257.1"/>
    <property type="molecule type" value="Genomic_DNA"/>
</dbReference>
<evidence type="ECO:0000313" key="4">
    <source>
        <dbReference type="EMBL" id="ACB76257.1"/>
    </source>
</evidence>
<dbReference type="InterPro" id="IPR013022">
    <property type="entry name" value="Xyl_isomerase-like_TIM-brl"/>
</dbReference>
<dbReference type="InterPro" id="IPR036237">
    <property type="entry name" value="Xyl_isomerase-like_sf"/>
</dbReference>